<feature type="domain" description="Gelsolin-like" evidence="2">
    <location>
        <begin position="135"/>
        <end position="197"/>
    </location>
</feature>
<organism evidence="3 4">
    <name type="scientific">Necator americanus</name>
    <name type="common">Human hookworm</name>
    <dbReference type="NCBI Taxonomy" id="51031"/>
    <lineage>
        <taxon>Eukaryota</taxon>
        <taxon>Metazoa</taxon>
        <taxon>Ecdysozoa</taxon>
        <taxon>Nematoda</taxon>
        <taxon>Chromadorea</taxon>
        <taxon>Rhabditida</taxon>
        <taxon>Rhabditina</taxon>
        <taxon>Rhabditomorpha</taxon>
        <taxon>Strongyloidea</taxon>
        <taxon>Ancylostomatidae</taxon>
        <taxon>Bunostominae</taxon>
        <taxon>Necator</taxon>
    </lineage>
</organism>
<dbReference type="CDD" id="cd11290">
    <property type="entry name" value="gelsolin_S1_like"/>
    <property type="match status" value="1"/>
</dbReference>
<feature type="domain" description="Gelsolin-like" evidence="2">
    <location>
        <begin position="328"/>
        <end position="404"/>
    </location>
</feature>
<sequence length="528" mass="60972">MYKASEVMGQLSNTFTLEPVPKNEYGQFYIGDAYVCLNTKHLDQWDIHFWLGEESTTDEIGTAAIKTVEIDQALGGWPVQHREIQNHESALFLSYFPNGIRYIMGGYDSGYHHVEDMFKDFKPRLYHCKGKRNVRCTQVEFKKESLNLGDVFLLDLGREIYVWMPPESGRLERIKGMARAKNIADLERTGQSTVHILGSDHEIRKKKSHSKKRVSDESGSMKVTKVAQGEMKQSLLDTKDAFILDAINGGIFVWVGKGCTLGERAKAMIWGENYLREKKLPPWTQVTRVLESVEPTSFTQWFGEWEDSKVKRSFEPRLFQVSDESGKMVVEEIANFNQESLDGDDVMILDALYTIYVWVGAGANQEEKKRAHDTAKKYLNEGNLPRKKETAIETIYQGHETTSFKKFFPSWNDEMFESRQTLRSSYIQRMPATSSFDAFSCCFSERRRSSLNKHERSYGDVEISAVNFLPEISCARVRSLRMEFALRSWIVNARSYLVLFHVHQIPEFFGYYFFSLLDLENCSICYVS</sequence>
<evidence type="ECO:0000313" key="4">
    <source>
        <dbReference type="Proteomes" id="UP001303046"/>
    </source>
</evidence>
<dbReference type="SUPFAM" id="SSF55753">
    <property type="entry name" value="Actin depolymerizing proteins"/>
    <property type="match status" value="4"/>
</dbReference>
<dbReference type="Pfam" id="PF00626">
    <property type="entry name" value="Gelsolin"/>
    <property type="match status" value="4"/>
</dbReference>
<dbReference type="SMART" id="SM00262">
    <property type="entry name" value="GEL"/>
    <property type="match status" value="4"/>
</dbReference>
<evidence type="ECO:0000313" key="3">
    <source>
        <dbReference type="EMBL" id="KAK6760098.1"/>
    </source>
</evidence>
<name>A0ABR1ECC2_NECAM</name>
<dbReference type="Proteomes" id="UP001303046">
    <property type="component" value="Unassembled WGS sequence"/>
</dbReference>
<accession>A0ABR1ECC2</accession>
<dbReference type="InterPro" id="IPR007123">
    <property type="entry name" value="Gelsolin-like_dom"/>
</dbReference>
<keyword evidence="1" id="KW-0677">Repeat</keyword>
<protein>
    <recommendedName>
        <fullName evidence="2">Gelsolin-like domain-containing protein</fullName>
    </recommendedName>
</protein>
<dbReference type="InterPro" id="IPR029006">
    <property type="entry name" value="ADF-H/Gelsolin-like_dom_sf"/>
</dbReference>
<dbReference type="InterPro" id="IPR007122">
    <property type="entry name" value="Villin/Gelsolin"/>
</dbReference>
<dbReference type="Gene3D" id="3.40.20.10">
    <property type="entry name" value="Severin"/>
    <property type="match status" value="4"/>
</dbReference>
<comment type="caution">
    <text evidence="3">The sequence shown here is derived from an EMBL/GenBank/DDBJ whole genome shotgun (WGS) entry which is preliminary data.</text>
</comment>
<dbReference type="CDD" id="cd11292">
    <property type="entry name" value="gelsolin_S3_like"/>
    <property type="match status" value="1"/>
</dbReference>
<evidence type="ECO:0000256" key="1">
    <source>
        <dbReference type="ARBA" id="ARBA00022737"/>
    </source>
</evidence>
<proteinExistence type="predicted"/>
<feature type="domain" description="Gelsolin-like" evidence="2">
    <location>
        <begin position="15"/>
        <end position="93"/>
    </location>
</feature>
<reference evidence="3 4" key="1">
    <citation type="submission" date="2023-08" db="EMBL/GenBank/DDBJ databases">
        <title>A Necator americanus chromosomal reference genome.</title>
        <authorList>
            <person name="Ilik V."/>
            <person name="Petrzelkova K.J."/>
            <person name="Pardy F."/>
            <person name="Fuh T."/>
            <person name="Niatou-Singa F.S."/>
            <person name="Gouil Q."/>
            <person name="Baker L."/>
            <person name="Ritchie M.E."/>
            <person name="Jex A.R."/>
            <person name="Gazzola D."/>
            <person name="Li H."/>
            <person name="Toshio Fujiwara R."/>
            <person name="Zhan B."/>
            <person name="Aroian R.V."/>
            <person name="Pafco B."/>
            <person name="Schwarz E.M."/>
        </authorList>
    </citation>
    <scope>NUCLEOTIDE SEQUENCE [LARGE SCALE GENOMIC DNA]</scope>
    <source>
        <strain evidence="3 4">Aroian</strain>
        <tissue evidence="3">Whole animal</tissue>
    </source>
</reference>
<gene>
    <name evidence="3" type="primary">Necator_chrX.g21727</name>
    <name evidence="3" type="ORF">RB195_021566</name>
</gene>
<dbReference type="PANTHER" id="PTHR11977">
    <property type="entry name" value="VILLIN"/>
    <property type="match status" value="1"/>
</dbReference>
<feature type="domain" description="Gelsolin-like" evidence="2">
    <location>
        <begin position="224"/>
        <end position="298"/>
    </location>
</feature>
<dbReference type="EMBL" id="JAVFWL010000006">
    <property type="protein sequence ID" value="KAK6760098.1"/>
    <property type="molecule type" value="Genomic_DNA"/>
</dbReference>
<evidence type="ECO:0000259" key="2">
    <source>
        <dbReference type="Pfam" id="PF00626"/>
    </source>
</evidence>
<dbReference type="PANTHER" id="PTHR11977:SF123">
    <property type="entry name" value="GELSOLIN"/>
    <property type="match status" value="1"/>
</dbReference>
<dbReference type="CDD" id="cd11289">
    <property type="entry name" value="gelsolin_S2_like"/>
    <property type="match status" value="1"/>
</dbReference>
<dbReference type="PRINTS" id="PR00597">
    <property type="entry name" value="GELSOLIN"/>
</dbReference>
<dbReference type="CDD" id="cd11291">
    <property type="entry name" value="gelsolin_S6_like"/>
    <property type="match status" value="1"/>
</dbReference>
<keyword evidence="4" id="KW-1185">Reference proteome</keyword>